<dbReference type="PANTHER" id="PTHR33048:SF143">
    <property type="entry name" value="EXTRACELLULAR MEMBRANE PROTEIN CFEM DOMAIN-CONTAINING PROTEIN-RELATED"/>
    <property type="match status" value="1"/>
</dbReference>
<evidence type="ECO:0000256" key="1">
    <source>
        <dbReference type="ARBA" id="ARBA00004141"/>
    </source>
</evidence>
<protein>
    <recommendedName>
        <fullName evidence="18">CFEM domain-containing protein</fullName>
    </recommendedName>
</protein>
<dbReference type="GO" id="GO:0098552">
    <property type="term" value="C:side of membrane"/>
    <property type="evidence" value="ECO:0007669"/>
    <property type="project" value="UniProtKB-KW"/>
</dbReference>
<feature type="region of interest" description="Disordered" evidence="15">
    <location>
        <begin position="424"/>
        <end position="444"/>
    </location>
</feature>
<feature type="transmembrane region" description="Helical" evidence="16">
    <location>
        <begin position="110"/>
        <end position="131"/>
    </location>
</feature>
<evidence type="ECO:0000256" key="8">
    <source>
        <dbReference type="ARBA" id="ARBA00022729"/>
    </source>
</evidence>
<name>A0A8H4PLL5_9HYPO</name>
<keyword evidence="6" id="KW-0336">GPI-anchor</keyword>
<evidence type="ECO:0000256" key="15">
    <source>
        <dbReference type="SAM" id="MobiDB-lite"/>
    </source>
</evidence>
<keyword evidence="14" id="KW-0349">Heme</keyword>
<dbReference type="InterPro" id="IPR008427">
    <property type="entry name" value="Extracellular_membr_CFEM_dom"/>
</dbReference>
<dbReference type="Pfam" id="PF20684">
    <property type="entry name" value="Fung_rhodopsin"/>
    <property type="match status" value="1"/>
</dbReference>
<keyword evidence="7 16" id="KW-0812">Transmembrane</keyword>
<dbReference type="GO" id="GO:0005576">
    <property type="term" value="C:extracellular region"/>
    <property type="evidence" value="ECO:0007669"/>
    <property type="project" value="UniProtKB-SubCell"/>
</dbReference>
<keyword evidence="14" id="KW-0479">Metal-binding</keyword>
<keyword evidence="20" id="KW-1185">Reference proteome</keyword>
<feature type="binding site" description="axial binding residue" evidence="14">
    <location>
        <position position="61"/>
    </location>
    <ligand>
        <name>heme</name>
        <dbReference type="ChEBI" id="CHEBI:30413"/>
    </ligand>
    <ligandPart>
        <name>Fe</name>
        <dbReference type="ChEBI" id="CHEBI:18248"/>
    </ligandPart>
</feature>
<comment type="subcellular location">
    <subcellularLocation>
        <location evidence="2">Membrane</location>
        <topology evidence="2">Lipid-anchor</topology>
        <topology evidence="2">GPI-anchor</topology>
    </subcellularLocation>
    <subcellularLocation>
        <location evidence="1">Membrane</location>
        <topology evidence="1">Multi-pass membrane protein</topology>
    </subcellularLocation>
    <subcellularLocation>
        <location evidence="3">Secreted</location>
    </subcellularLocation>
</comment>
<feature type="transmembrane region" description="Helical" evidence="16">
    <location>
        <begin position="263"/>
        <end position="283"/>
    </location>
</feature>
<comment type="similarity">
    <text evidence="4">Belongs to the RBT5 family.</text>
</comment>
<dbReference type="InterPro" id="IPR052337">
    <property type="entry name" value="SAT4-like"/>
</dbReference>
<keyword evidence="8 17" id="KW-0732">Signal</keyword>
<evidence type="ECO:0000259" key="18">
    <source>
        <dbReference type="PROSITE" id="PS52012"/>
    </source>
</evidence>
<evidence type="ECO:0000256" key="7">
    <source>
        <dbReference type="ARBA" id="ARBA00022692"/>
    </source>
</evidence>
<feature type="domain" description="CFEM" evidence="18">
    <location>
        <begin position="17"/>
        <end position="126"/>
    </location>
</feature>
<evidence type="ECO:0000256" key="10">
    <source>
        <dbReference type="ARBA" id="ARBA00023136"/>
    </source>
</evidence>
<keyword evidence="10 16" id="KW-0472">Membrane</keyword>
<organism evidence="19 20">
    <name type="scientific">Ophiocordyceps sinensis</name>
    <dbReference type="NCBI Taxonomy" id="72228"/>
    <lineage>
        <taxon>Eukaryota</taxon>
        <taxon>Fungi</taxon>
        <taxon>Dikarya</taxon>
        <taxon>Ascomycota</taxon>
        <taxon>Pezizomycotina</taxon>
        <taxon>Sordariomycetes</taxon>
        <taxon>Hypocreomycetidae</taxon>
        <taxon>Hypocreales</taxon>
        <taxon>Ophiocordycipitaceae</taxon>
        <taxon>Ophiocordyceps</taxon>
    </lineage>
</organism>
<evidence type="ECO:0000256" key="11">
    <source>
        <dbReference type="ARBA" id="ARBA00023157"/>
    </source>
</evidence>
<keyword evidence="12" id="KW-0449">Lipoprotein</keyword>
<evidence type="ECO:0000313" key="20">
    <source>
        <dbReference type="Proteomes" id="UP000557566"/>
    </source>
</evidence>
<feature type="transmembrane region" description="Helical" evidence="16">
    <location>
        <begin position="341"/>
        <end position="365"/>
    </location>
</feature>
<keyword evidence="11 14" id="KW-1015">Disulfide bond</keyword>
<evidence type="ECO:0000256" key="6">
    <source>
        <dbReference type="ARBA" id="ARBA00022622"/>
    </source>
</evidence>
<dbReference type="PROSITE" id="PS52012">
    <property type="entry name" value="CFEM"/>
    <property type="match status" value="1"/>
</dbReference>
<gene>
    <name evidence="19" type="ORF">G6O67_007412</name>
</gene>
<evidence type="ECO:0000256" key="17">
    <source>
        <dbReference type="SAM" id="SignalP"/>
    </source>
</evidence>
<feature type="transmembrane region" description="Helical" evidence="16">
    <location>
        <begin position="222"/>
        <end position="243"/>
    </location>
</feature>
<evidence type="ECO:0000256" key="14">
    <source>
        <dbReference type="PROSITE-ProRule" id="PRU01356"/>
    </source>
</evidence>
<dbReference type="OrthoDB" id="2496787at2759"/>
<dbReference type="EMBL" id="JAAVMX010000008">
    <property type="protein sequence ID" value="KAF4505466.1"/>
    <property type="molecule type" value="Genomic_DNA"/>
</dbReference>
<evidence type="ECO:0000256" key="3">
    <source>
        <dbReference type="ARBA" id="ARBA00004613"/>
    </source>
</evidence>
<dbReference type="PANTHER" id="PTHR33048">
    <property type="entry name" value="PTH11-LIKE INTEGRAL MEMBRANE PROTEIN (AFU_ORTHOLOGUE AFUA_5G11245)"/>
    <property type="match status" value="1"/>
</dbReference>
<dbReference type="Pfam" id="PF05730">
    <property type="entry name" value="CFEM"/>
    <property type="match status" value="1"/>
</dbReference>
<keyword evidence="14" id="KW-0408">Iron</keyword>
<dbReference type="Proteomes" id="UP000557566">
    <property type="component" value="Unassembled WGS sequence"/>
</dbReference>
<evidence type="ECO:0000256" key="12">
    <source>
        <dbReference type="ARBA" id="ARBA00023288"/>
    </source>
</evidence>
<keyword evidence="5" id="KW-0964">Secreted</keyword>
<feature type="transmembrane region" description="Helical" evidence="16">
    <location>
        <begin position="184"/>
        <end position="210"/>
    </location>
</feature>
<evidence type="ECO:0000256" key="16">
    <source>
        <dbReference type="SAM" id="Phobius"/>
    </source>
</evidence>
<accession>A0A8H4PLL5</accession>
<proteinExistence type="inferred from homology"/>
<reference evidence="19 20" key="1">
    <citation type="journal article" date="2020" name="Genome Biol. Evol.">
        <title>A new high-quality draft genome assembly of the Chinese cordyceps Ophiocordyceps sinensis.</title>
        <authorList>
            <person name="Shu R."/>
            <person name="Zhang J."/>
            <person name="Meng Q."/>
            <person name="Zhang H."/>
            <person name="Zhou G."/>
            <person name="Li M."/>
            <person name="Wu P."/>
            <person name="Zhao Y."/>
            <person name="Chen C."/>
            <person name="Qin Q."/>
        </authorList>
    </citation>
    <scope>NUCLEOTIDE SEQUENCE [LARGE SCALE GENOMIC DNA]</scope>
    <source>
        <strain evidence="19 20">IOZ07</strain>
    </source>
</reference>
<evidence type="ECO:0000256" key="2">
    <source>
        <dbReference type="ARBA" id="ARBA00004589"/>
    </source>
</evidence>
<comment type="similarity">
    <text evidence="13">Belongs to the SAT4 family.</text>
</comment>
<feature type="signal peptide" evidence="17">
    <location>
        <begin position="1"/>
        <end position="20"/>
    </location>
</feature>
<evidence type="ECO:0000313" key="19">
    <source>
        <dbReference type="EMBL" id="KAF4505466.1"/>
    </source>
</evidence>
<comment type="caution">
    <text evidence="14">Lacks conserved residue(s) required for the propagation of feature annotation.</text>
</comment>
<evidence type="ECO:0000256" key="13">
    <source>
        <dbReference type="ARBA" id="ARBA00038359"/>
    </source>
</evidence>
<comment type="caution">
    <text evidence="19">The sequence shown here is derived from an EMBL/GenBank/DDBJ whole genome shotgun (WGS) entry which is preliminary data.</text>
</comment>
<dbReference type="InterPro" id="IPR049326">
    <property type="entry name" value="Rhodopsin_dom_fungi"/>
</dbReference>
<dbReference type="AlphaFoldDB" id="A0A8H4PLL5"/>
<feature type="transmembrane region" description="Helical" evidence="16">
    <location>
        <begin position="304"/>
        <end position="329"/>
    </location>
</feature>
<feature type="transmembrane region" description="Helical" evidence="16">
    <location>
        <begin position="143"/>
        <end position="164"/>
    </location>
</feature>
<feature type="disulfide bond" evidence="14">
    <location>
        <begin position="66"/>
        <end position="99"/>
    </location>
</feature>
<feature type="chain" id="PRO_5034995825" description="CFEM domain-containing protein" evidence="17">
    <location>
        <begin position="21"/>
        <end position="444"/>
    </location>
</feature>
<sequence length="444" mass="48811">MRLGLVGCLVAAVLTGLCRGLDDVTARPGNGSNAISDMLSSFPSCSRDCYATGLAGLHCSDTACVCSDPGFEDHVRGCVVNACHRVDGLAAKNLTDTACQRRRRDRSASYTVMSIVMGSVASVVVGIRFLFKYSRRRIAVDDFIILSSLAVGIPCTALNVQGLVRHGIGRDVWTLQTETVTDFVFFFYLLEIFYVAMMALVKMAMCFFYLSIFPGTRIRQVLWATTVVNVLIGVASVLTSVFQCSPVRFYWTMYAEPEAGSCIDIHMLAWVHGGVNIALNFWLIAIPLSQVRGLGLHWKKKVGVVIMFLTGTFDTIVSILRLQSLILFANSWNPTWDQWNVAWWSTIEINVGLICTSLPALRLLLMQFAPRVFGSGRASPSCDTPADANASRGILVQKQVRISSTEGSVATHAMSQTRLEPWEVTSEGGSRPHSVAYTTWHPQR</sequence>
<evidence type="ECO:0000256" key="4">
    <source>
        <dbReference type="ARBA" id="ARBA00010031"/>
    </source>
</evidence>
<dbReference type="GO" id="GO:0046872">
    <property type="term" value="F:metal ion binding"/>
    <property type="evidence" value="ECO:0007669"/>
    <property type="project" value="UniProtKB-UniRule"/>
</dbReference>
<evidence type="ECO:0000256" key="5">
    <source>
        <dbReference type="ARBA" id="ARBA00022525"/>
    </source>
</evidence>
<keyword evidence="9 16" id="KW-1133">Transmembrane helix</keyword>
<keyword evidence="6" id="KW-0325">Glycoprotein</keyword>
<evidence type="ECO:0000256" key="9">
    <source>
        <dbReference type="ARBA" id="ARBA00022989"/>
    </source>
</evidence>